<reference evidence="1" key="1">
    <citation type="submission" date="2023-04" db="EMBL/GenBank/DDBJ databases">
        <title>Draft Genome sequencing of Naganishia species isolated from polar environments using Oxford Nanopore Technology.</title>
        <authorList>
            <person name="Leo P."/>
            <person name="Venkateswaran K."/>
        </authorList>
    </citation>
    <scope>NUCLEOTIDE SEQUENCE</scope>
    <source>
        <strain evidence="1">MNA-CCFEE 5425</strain>
    </source>
</reference>
<protein>
    <submittedName>
        <fullName evidence="1">Uncharacterized protein</fullName>
    </submittedName>
</protein>
<proteinExistence type="predicted"/>
<sequence length="455" mass="50593">MHFQLQFGVDLFFWAFLQSTTEEYRWMALLKVTQVTAQTRVSCAHSSLSFLIGTTNPIHQSGHTGSLWDGSFAGPGNDDAIIDFAWRALHMTTVAAKSITTEFYHRPYTKSYFMGCSTGGRQGIKAMSAFPEDYDGLILGSPANPFGQLMPWQAKQGHQVHPVGSARWIPQDTWKLIHAEALRQCDMIDGVQDGIISDPLACDFHPETLKCQLNADPSTCLTSKQLDALRDLYAPYHLGPDNQTYVFSPFVPGGEYAYPQGLVGDTPFQMPGDYYRYFVLNDTTWQDEQLDEAVVTMGIDLNPGQMDTYSPDLTAFFARGGKILQYAGWDDELVSTGHSNKWFEDVTAHTIAHSDLDPNDHFHIESVNRAGPLSDLTKLGNGAWAFGGVLGRHFGGPTVTDEAPYDIQTAIVNWLEFDREVTHLVAAKYRDDDEHSGGMRIAFTRKLCPVGVSLL</sequence>
<keyword evidence="2" id="KW-1185">Reference proteome</keyword>
<comment type="caution">
    <text evidence="1">The sequence shown here is derived from an EMBL/GenBank/DDBJ whole genome shotgun (WGS) entry which is preliminary data.</text>
</comment>
<organism evidence="1 2">
    <name type="scientific">Naganishia vaughanmartiniae</name>
    <dbReference type="NCBI Taxonomy" id="1424756"/>
    <lineage>
        <taxon>Eukaryota</taxon>
        <taxon>Fungi</taxon>
        <taxon>Dikarya</taxon>
        <taxon>Basidiomycota</taxon>
        <taxon>Agaricomycotina</taxon>
        <taxon>Tremellomycetes</taxon>
        <taxon>Filobasidiales</taxon>
        <taxon>Filobasidiaceae</taxon>
        <taxon>Naganishia</taxon>
    </lineage>
</organism>
<accession>A0ACC2X0B1</accession>
<gene>
    <name evidence="1" type="ORF">QFC22_004293</name>
</gene>
<evidence type="ECO:0000313" key="1">
    <source>
        <dbReference type="EMBL" id="KAJ9117443.1"/>
    </source>
</evidence>
<evidence type="ECO:0000313" key="2">
    <source>
        <dbReference type="Proteomes" id="UP001243375"/>
    </source>
</evidence>
<name>A0ACC2X0B1_9TREE</name>
<dbReference type="Proteomes" id="UP001243375">
    <property type="component" value="Unassembled WGS sequence"/>
</dbReference>
<dbReference type="EMBL" id="JASBWU010000012">
    <property type="protein sequence ID" value="KAJ9117443.1"/>
    <property type="molecule type" value="Genomic_DNA"/>
</dbReference>